<gene>
    <name evidence="2" type="ORF">SAMN05421679_108186</name>
</gene>
<sequence length="350" mass="41124">MVVTNKNIFLKNKNWAIVLVAQFLFFYILSKLDFAVNFFSKLFEWKKSLHIAIFSKFNFSFGDLVYILITIILIYLVWGLIKNRNSKFLKYILISFNIFYFMYQCFWGMLYFQTPIINKLQKRKISDYEVKNLTLKYLELCKKTREKVSENKNGVFIIRDIRQLKLEILKQQKNLPQNISIKKPVTDLSVKPSLFDSFMNKTGILGYYNPFTAESQYNPNIPATQLPFTLAHEMSHQLGYAREQEASFIAYLYSKKTNNADLQYSAQLYILKSLLRSIAKNDKPFAESIIGKYSVKMKKDRENEVVFAEKNTGLISDFFGATNDLFLKTNQQDGQVSYSYFINLLLLYEL</sequence>
<keyword evidence="1" id="KW-0812">Transmembrane</keyword>
<name>A0ABY1R7P2_9FLAO</name>
<dbReference type="Pfam" id="PF12725">
    <property type="entry name" value="DUF3810"/>
    <property type="match status" value="1"/>
</dbReference>
<dbReference type="RefSeq" id="WP_346772104.1">
    <property type="nucleotide sequence ID" value="NZ_FXUO01000008.1"/>
</dbReference>
<accession>A0ABY1R7P2</accession>
<reference evidence="2 3" key="1">
    <citation type="submission" date="2017-05" db="EMBL/GenBank/DDBJ databases">
        <authorList>
            <person name="Varghese N."/>
            <person name="Submissions S."/>
        </authorList>
    </citation>
    <scope>NUCLEOTIDE SEQUENCE [LARGE SCALE GENOMIC DNA]</scope>
    <source>
        <strain evidence="2 3">DSM 18015</strain>
    </source>
</reference>
<dbReference type="Proteomes" id="UP001158050">
    <property type="component" value="Unassembled WGS sequence"/>
</dbReference>
<organism evidence="2 3">
    <name type="scientific">Epilithonimonas pallida</name>
    <dbReference type="NCBI Taxonomy" id="373671"/>
    <lineage>
        <taxon>Bacteria</taxon>
        <taxon>Pseudomonadati</taxon>
        <taxon>Bacteroidota</taxon>
        <taxon>Flavobacteriia</taxon>
        <taxon>Flavobacteriales</taxon>
        <taxon>Weeksellaceae</taxon>
        <taxon>Chryseobacterium group</taxon>
        <taxon>Epilithonimonas</taxon>
    </lineage>
</organism>
<evidence type="ECO:0000313" key="3">
    <source>
        <dbReference type="Proteomes" id="UP001158050"/>
    </source>
</evidence>
<feature type="transmembrane region" description="Helical" evidence="1">
    <location>
        <begin position="15"/>
        <end position="39"/>
    </location>
</feature>
<proteinExistence type="predicted"/>
<keyword evidence="3" id="KW-1185">Reference proteome</keyword>
<evidence type="ECO:0000313" key="2">
    <source>
        <dbReference type="EMBL" id="SMP96281.1"/>
    </source>
</evidence>
<evidence type="ECO:0008006" key="4">
    <source>
        <dbReference type="Google" id="ProtNLM"/>
    </source>
</evidence>
<feature type="transmembrane region" description="Helical" evidence="1">
    <location>
        <begin position="59"/>
        <end position="81"/>
    </location>
</feature>
<keyword evidence="1" id="KW-0472">Membrane</keyword>
<protein>
    <recommendedName>
        <fullName evidence="4">DUF3810 domain-containing protein</fullName>
    </recommendedName>
</protein>
<dbReference type="InterPro" id="IPR024294">
    <property type="entry name" value="DUF3810"/>
</dbReference>
<dbReference type="EMBL" id="FXUO01000008">
    <property type="protein sequence ID" value="SMP96281.1"/>
    <property type="molecule type" value="Genomic_DNA"/>
</dbReference>
<evidence type="ECO:0000256" key="1">
    <source>
        <dbReference type="SAM" id="Phobius"/>
    </source>
</evidence>
<keyword evidence="1" id="KW-1133">Transmembrane helix</keyword>
<comment type="caution">
    <text evidence="2">The sequence shown here is derived from an EMBL/GenBank/DDBJ whole genome shotgun (WGS) entry which is preliminary data.</text>
</comment>
<feature type="transmembrane region" description="Helical" evidence="1">
    <location>
        <begin position="88"/>
        <end position="112"/>
    </location>
</feature>